<feature type="domain" description="ABC transmembrane type-1" evidence="11">
    <location>
        <begin position="114"/>
        <end position="409"/>
    </location>
</feature>
<dbReference type="CDD" id="cd18595">
    <property type="entry name" value="ABC_6TM_MRP1_2_3_6_D1_like"/>
    <property type="match status" value="1"/>
</dbReference>
<keyword evidence="2" id="KW-0813">Transport</keyword>
<feature type="compositionally biased region" description="Basic and acidic residues" evidence="9">
    <location>
        <begin position="658"/>
        <end position="679"/>
    </location>
</feature>
<feature type="transmembrane region" description="Helical" evidence="10">
    <location>
        <begin position="271"/>
        <end position="290"/>
    </location>
</feature>
<proteinExistence type="predicted"/>
<dbReference type="PANTHER" id="PTHR24223">
    <property type="entry name" value="ATP-BINDING CASSETTE SUB-FAMILY C"/>
    <property type="match status" value="1"/>
</dbReference>
<keyword evidence="8 10" id="KW-0472">Membrane</keyword>
<evidence type="ECO:0000256" key="7">
    <source>
        <dbReference type="ARBA" id="ARBA00022989"/>
    </source>
</evidence>
<dbReference type="PANTHER" id="PTHR24223:SF443">
    <property type="entry name" value="MULTIDRUG-RESISTANCE LIKE PROTEIN 1, ISOFORM I"/>
    <property type="match status" value="1"/>
</dbReference>
<evidence type="ECO:0000256" key="3">
    <source>
        <dbReference type="ARBA" id="ARBA00022692"/>
    </source>
</evidence>
<feature type="transmembrane region" description="Helical" evidence="10">
    <location>
        <begin position="162"/>
        <end position="183"/>
    </location>
</feature>
<dbReference type="SUPFAM" id="SSF90123">
    <property type="entry name" value="ABC transporter transmembrane region"/>
    <property type="match status" value="1"/>
</dbReference>
<feature type="transmembrane region" description="Helical" evidence="10">
    <location>
        <begin position="347"/>
        <end position="372"/>
    </location>
</feature>
<feature type="region of interest" description="Disordered" evidence="9">
    <location>
        <begin position="658"/>
        <end position="685"/>
    </location>
</feature>
<name>A0ABP0N9N3_9DINO</name>
<organism evidence="12 13">
    <name type="scientific">Durusdinium trenchii</name>
    <dbReference type="NCBI Taxonomy" id="1381693"/>
    <lineage>
        <taxon>Eukaryota</taxon>
        <taxon>Sar</taxon>
        <taxon>Alveolata</taxon>
        <taxon>Dinophyceae</taxon>
        <taxon>Suessiales</taxon>
        <taxon>Symbiodiniaceae</taxon>
        <taxon>Durusdinium</taxon>
    </lineage>
</organism>
<dbReference type="EMBL" id="CAXAMN010021504">
    <property type="protein sequence ID" value="CAK9060314.1"/>
    <property type="molecule type" value="Genomic_DNA"/>
</dbReference>
<gene>
    <name evidence="12" type="ORF">CCMP2556_LOCUS29673</name>
</gene>
<evidence type="ECO:0000259" key="11">
    <source>
        <dbReference type="PROSITE" id="PS50929"/>
    </source>
</evidence>
<dbReference type="InterPro" id="IPR011527">
    <property type="entry name" value="ABC1_TM_dom"/>
</dbReference>
<evidence type="ECO:0000313" key="12">
    <source>
        <dbReference type="EMBL" id="CAK9060314.1"/>
    </source>
</evidence>
<keyword evidence="7 10" id="KW-1133">Transmembrane helix</keyword>
<evidence type="ECO:0000256" key="10">
    <source>
        <dbReference type="SAM" id="Phobius"/>
    </source>
</evidence>
<evidence type="ECO:0000256" key="8">
    <source>
        <dbReference type="ARBA" id="ARBA00023136"/>
    </source>
</evidence>
<keyword evidence="5" id="KW-0547">Nucleotide-binding</keyword>
<reference evidence="12 13" key="1">
    <citation type="submission" date="2024-02" db="EMBL/GenBank/DDBJ databases">
        <authorList>
            <person name="Chen Y."/>
            <person name="Shah S."/>
            <person name="Dougan E. K."/>
            <person name="Thang M."/>
            <person name="Chan C."/>
        </authorList>
    </citation>
    <scope>NUCLEOTIDE SEQUENCE [LARGE SCALE GENOMIC DNA]</scope>
</reference>
<comment type="subcellular location">
    <subcellularLocation>
        <location evidence="1">Endomembrane system</location>
        <topology evidence="1">Multi-pass membrane protein</topology>
    </subcellularLocation>
</comment>
<dbReference type="InterPro" id="IPR036640">
    <property type="entry name" value="ABC1_TM_sf"/>
</dbReference>
<feature type="transmembrane region" description="Helical" evidence="10">
    <location>
        <begin position="246"/>
        <end position="265"/>
    </location>
</feature>
<dbReference type="Proteomes" id="UP001642484">
    <property type="component" value="Unassembled WGS sequence"/>
</dbReference>
<evidence type="ECO:0000313" key="13">
    <source>
        <dbReference type="Proteomes" id="UP001642484"/>
    </source>
</evidence>
<comment type="caution">
    <text evidence="12">The sequence shown here is derived from an EMBL/GenBank/DDBJ whole genome shotgun (WGS) entry which is preliminary data.</text>
</comment>
<accession>A0ABP0N9N3</accession>
<keyword evidence="6" id="KW-0067">ATP-binding</keyword>
<evidence type="ECO:0000256" key="6">
    <source>
        <dbReference type="ARBA" id="ARBA00022840"/>
    </source>
</evidence>
<keyword evidence="13" id="KW-1185">Reference proteome</keyword>
<evidence type="ECO:0000256" key="5">
    <source>
        <dbReference type="ARBA" id="ARBA00022741"/>
    </source>
</evidence>
<keyword evidence="4" id="KW-0677">Repeat</keyword>
<evidence type="ECO:0000256" key="4">
    <source>
        <dbReference type="ARBA" id="ARBA00022737"/>
    </source>
</evidence>
<dbReference type="PROSITE" id="PS50929">
    <property type="entry name" value="ABC_TM1F"/>
    <property type="match status" value="1"/>
</dbReference>
<dbReference type="SUPFAM" id="SSF52540">
    <property type="entry name" value="P-loop containing nucleoside triphosphate hydrolases"/>
    <property type="match status" value="1"/>
</dbReference>
<protein>
    <recommendedName>
        <fullName evidence="11">ABC transmembrane type-1 domain-containing protein</fullName>
    </recommendedName>
</protein>
<dbReference type="Gene3D" id="1.20.1560.10">
    <property type="entry name" value="ABC transporter type 1, transmembrane domain"/>
    <property type="match status" value="1"/>
</dbReference>
<dbReference type="InterPro" id="IPR027417">
    <property type="entry name" value="P-loop_NTPase"/>
</dbReference>
<dbReference type="Pfam" id="PF00664">
    <property type="entry name" value="ABC_membrane"/>
    <property type="match status" value="1"/>
</dbReference>
<evidence type="ECO:0000256" key="9">
    <source>
        <dbReference type="SAM" id="MobiDB-lite"/>
    </source>
</evidence>
<dbReference type="Gene3D" id="3.40.50.300">
    <property type="entry name" value="P-loop containing nucleotide triphosphate hydrolases"/>
    <property type="match status" value="2"/>
</dbReference>
<evidence type="ECO:0000256" key="1">
    <source>
        <dbReference type="ARBA" id="ARBA00004127"/>
    </source>
</evidence>
<feature type="non-terminal residue" evidence="12">
    <location>
        <position position="685"/>
    </location>
</feature>
<dbReference type="InterPro" id="IPR050173">
    <property type="entry name" value="ABC_transporter_C-like"/>
</dbReference>
<keyword evidence="3 10" id="KW-0812">Transmembrane</keyword>
<sequence>MTEPRRTELSLPLVRRSVSPSAEEAEVSVEDGANCFSRITFSWVGSIISLGYNREWQRARGESQGPAALTEEDLLCLRQDDVPRKLSQEAHAAWQAHSPSLIRSLRQAFGGPYLFAACFKLIYDSLQMAGPYILKDLLNYLSHCNAGKGPADEGECTLATGMMFVLLILGSAALQTTVLHQYFHRCLRTGMRLNASIISLVYGKALRIAGAGKDESGEEQRTTGEIVNLMSVDSQRLQDAMTYMHTLWSGPYQITITLIFLYFVVGWSMVAGVMVMLLQIPAVTVVARSIRLAQRKLMSIKDNRIKITNEMFGSIRLLKMYGWEDSFESRLDGIREKELKQLRTYQILQIISSAMWATAPILTALATFAVYSASYGELMPATAFTAVSLFNVLRFPLTMFPNTITSAVEANVSVKRLEKFLVASEISGRTNDPTGEAVVVQDAELKWPNGTPLLSPMSFAVPAPVQGQSKAHLTVVLGAVGTGKSGLLQALIGDLHPVAGQLKTSGTMAYTPQVAWIRNATLKDNIIFNSRFDEADLMLLDDPLSAVDSHVARTLLKMFQSPLLAKSSIVLCTHHIHAVNSADQIILLARGKREDEESVANGRVEDGEPGEQDDELLLQAAASAQGPAAQVTFCGSLNEFREKFPKLAAGSSEKAFERQLSRQISHEETLPVAAKDKETGPGQLV</sequence>
<evidence type="ECO:0000256" key="2">
    <source>
        <dbReference type="ARBA" id="ARBA00022448"/>
    </source>
</evidence>